<accession>A0A1X7UWF0</accession>
<evidence type="ECO:0000256" key="1">
    <source>
        <dbReference type="SAM" id="Phobius"/>
    </source>
</evidence>
<reference evidence="2" key="1">
    <citation type="submission" date="2017-05" db="UniProtKB">
        <authorList>
            <consortium name="EnsemblMetazoa"/>
        </authorList>
    </citation>
    <scope>IDENTIFICATION</scope>
</reference>
<dbReference type="AlphaFoldDB" id="A0A1X7UWF0"/>
<organism evidence="2">
    <name type="scientific">Amphimedon queenslandica</name>
    <name type="common">Sponge</name>
    <dbReference type="NCBI Taxonomy" id="400682"/>
    <lineage>
        <taxon>Eukaryota</taxon>
        <taxon>Metazoa</taxon>
        <taxon>Porifera</taxon>
        <taxon>Demospongiae</taxon>
        <taxon>Heteroscleromorpha</taxon>
        <taxon>Haplosclerida</taxon>
        <taxon>Niphatidae</taxon>
        <taxon>Amphimedon</taxon>
    </lineage>
</organism>
<protein>
    <submittedName>
        <fullName evidence="2">Uncharacterized protein</fullName>
    </submittedName>
</protein>
<proteinExistence type="predicted"/>
<evidence type="ECO:0000313" key="2">
    <source>
        <dbReference type="EnsemblMetazoa" id="Aqu2.1.32310_001"/>
    </source>
</evidence>
<keyword evidence="1" id="KW-0472">Membrane</keyword>
<sequence length="79" mass="8832">MAKAVCAVYKMMGNSTLRIINQRPQHPYFLLEQLSTSGVYSSSYYLALMSSGTVGVTTVMYALVRRRPQNDGLLGKHFL</sequence>
<feature type="transmembrane region" description="Helical" evidence="1">
    <location>
        <begin position="44"/>
        <end position="64"/>
    </location>
</feature>
<dbReference type="InParanoid" id="A0A1X7UWF0"/>
<keyword evidence="1" id="KW-0812">Transmembrane</keyword>
<dbReference type="EnsemblMetazoa" id="Aqu2.1.32310_001">
    <property type="protein sequence ID" value="Aqu2.1.32310_001"/>
    <property type="gene ID" value="Aqu2.1.32310"/>
</dbReference>
<keyword evidence="1" id="KW-1133">Transmembrane helix</keyword>
<name>A0A1X7UWF0_AMPQE</name>